<evidence type="ECO:0000313" key="3">
    <source>
        <dbReference type="Proteomes" id="UP000829196"/>
    </source>
</evidence>
<dbReference type="InterPro" id="IPR026960">
    <property type="entry name" value="RVT-Znf"/>
</dbReference>
<dbReference type="AlphaFoldDB" id="A0A8T3B883"/>
<name>A0A8T3B883_DENNO</name>
<feature type="domain" description="Reverse transcriptase" evidence="1">
    <location>
        <begin position="54"/>
        <end position="326"/>
    </location>
</feature>
<dbReference type="PANTHER" id="PTHR33116:SF78">
    <property type="entry name" value="OS12G0587133 PROTEIN"/>
    <property type="match status" value="1"/>
</dbReference>
<dbReference type="CDD" id="cd01650">
    <property type="entry name" value="RT_nLTR_like"/>
    <property type="match status" value="1"/>
</dbReference>
<proteinExistence type="predicted"/>
<dbReference type="InterPro" id="IPR043502">
    <property type="entry name" value="DNA/RNA_pol_sf"/>
</dbReference>
<dbReference type="Pfam" id="PF13966">
    <property type="entry name" value="zf-RVT"/>
    <property type="match status" value="1"/>
</dbReference>
<dbReference type="SMR" id="A0A8T3B883"/>
<reference evidence="2" key="1">
    <citation type="journal article" date="2022" name="Front. Genet.">
        <title>Chromosome-Scale Assembly of the Dendrobium nobile Genome Provides Insights Into the Molecular Mechanism of the Biosynthesis of the Medicinal Active Ingredient of Dendrobium.</title>
        <authorList>
            <person name="Xu Q."/>
            <person name="Niu S.-C."/>
            <person name="Li K.-L."/>
            <person name="Zheng P.-J."/>
            <person name="Zhang X.-J."/>
            <person name="Jia Y."/>
            <person name="Liu Y."/>
            <person name="Niu Y.-X."/>
            <person name="Yu L.-H."/>
            <person name="Chen D.-F."/>
            <person name="Zhang G.-Q."/>
        </authorList>
    </citation>
    <scope>NUCLEOTIDE SEQUENCE</scope>
    <source>
        <tissue evidence="2">Leaf</tissue>
    </source>
</reference>
<evidence type="ECO:0000313" key="2">
    <source>
        <dbReference type="EMBL" id="KAI0507135.1"/>
    </source>
</evidence>
<dbReference type="InterPro" id="IPR000477">
    <property type="entry name" value="RT_dom"/>
</dbReference>
<protein>
    <recommendedName>
        <fullName evidence="1">Reverse transcriptase domain-containing protein</fullName>
    </recommendedName>
</protein>
<comment type="caution">
    <text evidence="2">The sequence shown here is derived from an EMBL/GenBank/DDBJ whole genome shotgun (WGS) entry which is preliminary data.</text>
</comment>
<organism evidence="2 3">
    <name type="scientific">Dendrobium nobile</name>
    <name type="common">Orchid</name>
    <dbReference type="NCBI Taxonomy" id="94219"/>
    <lineage>
        <taxon>Eukaryota</taxon>
        <taxon>Viridiplantae</taxon>
        <taxon>Streptophyta</taxon>
        <taxon>Embryophyta</taxon>
        <taxon>Tracheophyta</taxon>
        <taxon>Spermatophyta</taxon>
        <taxon>Magnoliopsida</taxon>
        <taxon>Liliopsida</taxon>
        <taxon>Asparagales</taxon>
        <taxon>Orchidaceae</taxon>
        <taxon>Epidendroideae</taxon>
        <taxon>Malaxideae</taxon>
        <taxon>Dendrobiinae</taxon>
        <taxon>Dendrobium</taxon>
    </lineage>
</organism>
<dbReference type="PANTHER" id="PTHR33116">
    <property type="entry name" value="REVERSE TRANSCRIPTASE ZINC-BINDING DOMAIN-CONTAINING PROTEIN-RELATED-RELATED"/>
    <property type="match status" value="1"/>
</dbReference>
<accession>A0A8T3B883</accession>
<gene>
    <name evidence="2" type="ORF">KFK09_013253</name>
</gene>
<dbReference type="OrthoDB" id="786357at2759"/>
<evidence type="ECO:0000259" key="1">
    <source>
        <dbReference type="PROSITE" id="PS50878"/>
    </source>
</evidence>
<dbReference type="Pfam" id="PF00078">
    <property type="entry name" value="RVT_1"/>
    <property type="match status" value="1"/>
</dbReference>
<dbReference type="EMBL" id="JAGYWB010000010">
    <property type="protein sequence ID" value="KAI0507135.1"/>
    <property type="molecule type" value="Genomic_DNA"/>
</dbReference>
<sequence length="746" mass="84653">MCPLLVYPVSLEEVRAAVFDGNESSAPGPDGFSFAFYRKSWHLLGIIIYKAVKNFFDTGSFPKGMKATAITLIPKCSHASHINDYRPISLCNVFYKIVAKVLANRMKLILPLIIHDSQSGFIAKRCSTDYIILASEILRDFKGTHKKFCAKLDIKKAFDSVSREFLLARLTQKGFPDVFVSWIKGCIMDVHFSVCVNGSLEAYFNSNAGLRQGCPLSPLLFCIVMDGLSHTLCNTSNNFQGIHNKDVYINHLMYADDLLVFGAASTANVAVLNSSLQLFGSISGLHVNASKSSIVFSGTGTDMNQICEMLGIHLVKEHLIYLGLPISPKKLNISHFQPLLSRISALLDGWKIKFLSFAGRVQFLKFTITNTIAYWIRGSILPKSVCATINKLCSRFLFHSNVHEKKLHLIAWSKVTLPKCFGGLGIPSVDALYHGVLCSIIGRFYSSTNLLSDWYKSLYQSPWKPPPLTASKFWKRIHATALKIKDHVSFKVGLDCGFHMLWDPWLKGSFFSDDPNSVIFTGKLVKDFIVNGIWSLPSTIFPQTFKAIVDCKIWDNSDVLWNGTTCWSFKNFTEQFYSHYSKVDWYASVWHKKFSLKYACFTWMAVIGKLKTADNLIFRGIAVPQICSLCLSFPENHSHLFFDCEFSFTILARLLPELNCFLLRPTLLQIFDFFELSATYHRQEKDLCCLIVSCTIYHLWRERNSRRFSNETMNSVKIINNISAAIRLKVSKWKNKEKLLGRFFGF</sequence>
<dbReference type="Proteomes" id="UP000829196">
    <property type="component" value="Unassembled WGS sequence"/>
</dbReference>
<dbReference type="PROSITE" id="PS50878">
    <property type="entry name" value="RT_POL"/>
    <property type="match status" value="1"/>
</dbReference>
<keyword evidence="3" id="KW-1185">Reference proteome</keyword>
<dbReference type="SUPFAM" id="SSF56672">
    <property type="entry name" value="DNA/RNA polymerases"/>
    <property type="match status" value="1"/>
</dbReference>